<feature type="domain" description="Penicillin binding protein A dimerisation" evidence="2">
    <location>
        <begin position="52"/>
        <end position="133"/>
    </location>
</feature>
<dbReference type="InterPro" id="IPR054120">
    <property type="entry name" value="PBPA_dimer"/>
</dbReference>
<organism evidence="3 4">
    <name type="scientific">Candidatus Ruania gallistercoris</name>
    <dbReference type="NCBI Taxonomy" id="2838746"/>
    <lineage>
        <taxon>Bacteria</taxon>
        <taxon>Bacillati</taxon>
        <taxon>Actinomycetota</taxon>
        <taxon>Actinomycetes</taxon>
        <taxon>Micrococcales</taxon>
        <taxon>Ruaniaceae</taxon>
        <taxon>Ruania</taxon>
    </lineage>
</organism>
<evidence type="ECO:0000313" key="4">
    <source>
        <dbReference type="Proteomes" id="UP000824037"/>
    </source>
</evidence>
<proteinExistence type="predicted"/>
<feature type="domain" description="Penicillin-binding protein transpeptidase" evidence="1">
    <location>
        <begin position="154"/>
        <end position="484"/>
    </location>
</feature>
<dbReference type="GO" id="GO:0071555">
    <property type="term" value="P:cell wall organization"/>
    <property type="evidence" value="ECO:0007669"/>
    <property type="project" value="TreeGrafter"/>
</dbReference>
<protein>
    <submittedName>
        <fullName evidence="3">Penicillin-binding protein 2</fullName>
    </submittedName>
</protein>
<dbReference type="GO" id="GO:0071972">
    <property type="term" value="F:peptidoglycan L,D-transpeptidase activity"/>
    <property type="evidence" value="ECO:0007669"/>
    <property type="project" value="TreeGrafter"/>
</dbReference>
<comment type="caution">
    <text evidence="3">The sequence shown here is derived from an EMBL/GenBank/DDBJ whole genome shotgun (WGS) entry which is preliminary data.</text>
</comment>
<evidence type="ECO:0000313" key="3">
    <source>
        <dbReference type="EMBL" id="HIZ36872.1"/>
    </source>
</evidence>
<sequence>MNSPLRRLSVVMLVMFFALMGSATYVQFVQADSLNADARNVRTLYQDYGRDRGPIVVNGEAIALSEPVDDAFGFQRVYTEGPLYAPVTGWYGMYQMSGLERARHSVLNGTDDSLLLARIRALFTGAENEGGSVELTIDPAAQQAAWDALDGRNGAAVAIDPSTGAILAMVSSPSYDPNDLAAHTSAEVDAAYAELLEDPDNPLFNRAIAGDLYAPGSSFKLIDLAMLLESGDYEPDTMVPAPTEYLLPGTQDTYIRNPGGAACGSGGEATLEYALQVSCNTPFAMLAVEHGQEALAEQAEEFGFGQRLNIPLTVTPSVFGEDLDDAQLAMSAIGQFDVRTTPLQMAMVSAAVANDGELMTPYLVATERGPDLQVTRQADPSVFSEPISPETAATMTEMMVNVVDNGTGQNARISGVQVAGKTGTAETGVEGPEGVVAPNAWFTAFAPADDPQVAVAVMLEGDEQLGAAGTGGTVAAPVAREIIEAVLQG</sequence>
<dbReference type="InterPro" id="IPR001460">
    <property type="entry name" value="PCN-bd_Tpept"/>
</dbReference>
<dbReference type="Pfam" id="PF21922">
    <property type="entry name" value="PBP_dimer_2"/>
    <property type="match status" value="1"/>
</dbReference>
<dbReference type="Gene3D" id="3.40.710.10">
    <property type="entry name" value="DD-peptidase/beta-lactamase superfamily"/>
    <property type="match status" value="1"/>
</dbReference>
<dbReference type="Gene3D" id="3.90.1310.10">
    <property type="entry name" value="Penicillin-binding protein 2a (Domain 2)"/>
    <property type="match status" value="1"/>
</dbReference>
<evidence type="ECO:0000259" key="1">
    <source>
        <dbReference type="Pfam" id="PF00905"/>
    </source>
</evidence>
<reference evidence="3" key="2">
    <citation type="submission" date="2021-04" db="EMBL/GenBank/DDBJ databases">
        <authorList>
            <person name="Gilroy R."/>
        </authorList>
    </citation>
    <scope>NUCLEOTIDE SEQUENCE</scope>
    <source>
        <strain evidence="3">ChiGjej4B4-7305</strain>
    </source>
</reference>
<gene>
    <name evidence="3" type="ORF">H9815_13950</name>
</gene>
<dbReference type="GO" id="GO:0005886">
    <property type="term" value="C:plasma membrane"/>
    <property type="evidence" value="ECO:0007669"/>
    <property type="project" value="TreeGrafter"/>
</dbReference>
<accession>A0A9D2EGJ9</accession>
<dbReference type="InterPro" id="IPR050515">
    <property type="entry name" value="Beta-lactam/transpept"/>
</dbReference>
<reference evidence="3" key="1">
    <citation type="journal article" date="2021" name="PeerJ">
        <title>Extensive microbial diversity within the chicken gut microbiome revealed by metagenomics and culture.</title>
        <authorList>
            <person name="Gilroy R."/>
            <person name="Ravi A."/>
            <person name="Getino M."/>
            <person name="Pursley I."/>
            <person name="Horton D.L."/>
            <person name="Alikhan N.F."/>
            <person name="Baker D."/>
            <person name="Gharbi K."/>
            <person name="Hall N."/>
            <person name="Watson M."/>
            <person name="Adriaenssens E.M."/>
            <person name="Foster-Nyarko E."/>
            <person name="Jarju S."/>
            <person name="Secka A."/>
            <person name="Antonio M."/>
            <person name="Oren A."/>
            <person name="Chaudhuri R.R."/>
            <person name="La Ragione R."/>
            <person name="Hildebrand F."/>
            <person name="Pallen M.J."/>
        </authorList>
    </citation>
    <scope>NUCLEOTIDE SEQUENCE</scope>
    <source>
        <strain evidence="3">ChiGjej4B4-7305</strain>
    </source>
</reference>
<evidence type="ECO:0000259" key="2">
    <source>
        <dbReference type="Pfam" id="PF21922"/>
    </source>
</evidence>
<dbReference type="PANTHER" id="PTHR30627:SF24">
    <property type="entry name" value="PENICILLIN-BINDING PROTEIN 4B"/>
    <property type="match status" value="1"/>
</dbReference>
<dbReference type="Proteomes" id="UP000824037">
    <property type="component" value="Unassembled WGS sequence"/>
</dbReference>
<dbReference type="GO" id="GO:0008658">
    <property type="term" value="F:penicillin binding"/>
    <property type="evidence" value="ECO:0007669"/>
    <property type="project" value="InterPro"/>
</dbReference>
<dbReference type="PANTHER" id="PTHR30627">
    <property type="entry name" value="PEPTIDOGLYCAN D,D-TRANSPEPTIDASE"/>
    <property type="match status" value="1"/>
</dbReference>
<dbReference type="InterPro" id="IPR012338">
    <property type="entry name" value="Beta-lactam/transpept-like"/>
</dbReference>
<dbReference type="EMBL" id="DXBY01000240">
    <property type="protein sequence ID" value="HIZ36872.1"/>
    <property type="molecule type" value="Genomic_DNA"/>
</dbReference>
<dbReference type="Pfam" id="PF00905">
    <property type="entry name" value="Transpeptidase"/>
    <property type="match status" value="1"/>
</dbReference>
<dbReference type="AlphaFoldDB" id="A0A9D2EGJ9"/>
<dbReference type="SUPFAM" id="SSF56601">
    <property type="entry name" value="beta-lactamase/transpeptidase-like"/>
    <property type="match status" value="1"/>
</dbReference>
<name>A0A9D2EGJ9_9MICO</name>